<protein>
    <submittedName>
        <fullName evidence="1">Single-stranded-DNA-specific exonuclease</fullName>
        <ecNumber evidence="1">3.1.-.-</ecNumber>
    </submittedName>
</protein>
<keyword evidence="2" id="KW-1185">Reference proteome</keyword>
<keyword evidence="1" id="KW-0378">Hydrolase</keyword>
<accession>A0ACC6JFY8</accession>
<keyword evidence="1" id="KW-0269">Exonuclease</keyword>
<proteinExistence type="predicted"/>
<name>A0ACC6JFY8_9PSED</name>
<keyword evidence="1" id="KW-0540">Nuclease</keyword>
<dbReference type="Proteomes" id="UP001259420">
    <property type="component" value="Unassembled WGS sequence"/>
</dbReference>
<sequence length="569" mass="62288">MRIEPRLLPDTLPFLGDIPPLLTRLYAARGVQSEAELDKSLARLIPFQQLKGIDAAVDLLVTALEQRQRILIVGDFDADGATASTVGTLGLRLLGAAHVDYLVPNRFDYGYGLTPEIVAVALERQPHLLITVDNGISSVDGVVAAKKAGLKVLVTDHHLPGDELPLADAIVNPNQPGCEFPSKALAGVGVIFYVLMALRARLRELGWYASKPQPNIGELLDLVALGSVADVVPLDANNRILVHQGLERIRAGRARPGIKAILEVAKRDHARITSTDLGFIVGPRLNAAGRLDDMSLGIECLLTDDAATAREMAAQLDGMNQDRKSIEQGMQREALAQLKDLPVESMPFGLCLFDPEWHQGVIGILASRMKERYFRPTIAFADAGDGLLKGSGRSVQGFHIRDALSVVAAQHPNLITKYGGHAMAAGLTLPEANFPLFAEAFDTEVRRQLREEDLTGRLLSDGTLAVEEFHLELARALRHAGPWGQHFPEPLFHGVFQLVEQRVVGERHLKVVLRSECGSVKLDGIAFGIDRDIWPNPTIKWVELAYKLDLNEFRGNETVQLMIAHIEPR</sequence>
<evidence type="ECO:0000313" key="2">
    <source>
        <dbReference type="Proteomes" id="UP001259420"/>
    </source>
</evidence>
<gene>
    <name evidence="1" type="ORF">J2X87_000205</name>
</gene>
<dbReference type="EC" id="3.1.-.-" evidence="1"/>
<organism evidence="1 2">
    <name type="scientific">Pseudomonas synxantha</name>
    <dbReference type="NCBI Taxonomy" id="47883"/>
    <lineage>
        <taxon>Bacteria</taxon>
        <taxon>Pseudomonadati</taxon>
        <taxon>Pseudomonadota</taxon>
        <taxon>Gammaproteobacteria</taxon>
        <taxon>Pseudomonadales</taxon>
        <taxon>Pseudomonadaceae</taxon>
        <taxon>Pseudomonas</taxon>
    </lineage>
</organism>
<dbReference type="EMBL" id="JAVDSD010000001">
    <property type="protein sequence ID" value="MDR6605154.1"/>
    <property type="molecule type" value="Genomic_DNA"/>
</dbReference>
<comment type="caution">
    <text evidence="1">The sequence shown here is derived from an EMBL/GenBank/DDBJ whole genome shotgun (WGS) entry which is preliminary data.</text>
</comment>
<evidence type="ECO:0000313" key="1">
    <source>
        <dbReference type="EMBL" id="MDR6605154.1"/>
    </source>
</evidence>
<reference evidence="1" key="1">
    <citation type="submission" date="2023-07" db="EMBL/GenBank/DDBJ databases">
        <title>Sorghum-associated microbial communities from plants grown in Nebraska, USA.</title>
        <authorList>
            <person name="Schachtman D."/>
        </authorList>
    </citation>
    <scope>NUCLEOTIDE SEQUENCE</scope>
    <source>
        <strain evidence="1">BE46</strain>
    </source>
</reference>